<evidence type="ECO:0000313" key="7">
    <source>
        <dbReference type="EMBL" id="CDR97859.1"/>
    </source>
</evidence>
<accession>A0A061DE10</accession>
<dbReference type="RefSeq" id="XP_012770045.1">
    <property type="nucleotide sequence ID" value="XM_012914591.1"/>
</dbReference>
<feature type="domain" description="Importin N-terminal" evidence="6">
    <location>
        <begin position="23"/>
        <end position="102"/>
    </location>
</feature>
<dbReference type="InterPro" id="IPR001494">
    <property type="entry name" value="Importin-beta_N"/>
</dbReference>
<dbReference type="Pfam" id="PF03810">
    <property type="entry name" value="IBN_N"/>
    <property type="match status" value="1"/>
</dbReference>
<evidence type="ECO:0000256" key="4">
    <source>
        <dbReference type="ARBA" id="ARBA00022737"/>
    </source>
</evidence>
<protein>
    <submittedName>
        <fullName evidence="7">Importin beta subunit, putative</fullName>
    </submittedName>
</protein>
<evidence type="ECO:0000259" key="6">
    <source>
        <dbReference type="PROSITE" id="PS50166"/>
    </source>
</evidence>
<dbReference type="AlphaFoldDB" id="A0A061DE10"/>
<keyword evidence="2" id="KW-0813">Transport</keyword>
<evidence type="ECO:0000256" key="2">
    <source>
        <dbReference type="ARBA" id="ARBA00022448"/>
    </source>
</evidence>
<keyword evidence="8" id="KW-1185">Reference proteome</keyword>
<evidence type="ECO:0000256" key="1">
    <source>
        <dbReference type="ARBA" id="ARBA00004496"/>
    </source>
</evidence>
<dbReference type="GO" id="GO:0005737">
    <property type="term" value="C:cytoplasm"/>
    <property type="evidence" value="ECO:0007669"/>
    <property type="project" value="UniProtKB-SubCell"/>
</dbReference>
<dbReference type="SMART" id="SM00913">
    <property type="entry name" value="IBN_N"/>
    <property type="match status" value="1"/>
</dbReference>
<keyword evidence="4" id="KW-0677">Repeat</keyword>
<keyword evidence="3" id="KW-0963">Cytoplasm</keyword>
<evidence type="ECO:0000256" key="3">
    <source>
        <dbReference type="ARBA" id="ARBA00022490"/>
    </source>
</evidence>
<gene>
    <name evidence="7" type="ORF">BBBOND_0403470</name>
</gene>
<dbReference type="GeneID" id="24566400"/>
<name>A0A061DE10_BABBI</name>
<dbReference type="Pfam" id="PF25574">
    <property type="entry name" value="TPR_IMB1"/>
    <property type="match status" value="1"/>
</dbReference>
<dbReference type="OMA" id="QQYQERW"/>
<dbReference type="GO" id="GO:0006606">
    <property type="term" value="P:protein import into nucleus"/>
    <property type="evidence" value="ECO:0007669"/>
    <property type="project" value="InterPro"/>
</dbReference>
<organism evidence="7 8">
    <name type="scientific">Babesia bigemina</name>
    <dbReference type="NCBI Taxonomy" id="5866"/>
    <lineage>
        <taxon>Eukaryota</taxon>
        <taxon>Sar</taxon>
        <taxon>Alveolata</taxon>
        <taxon>Apicomplexa</taxon>
        <taxon>Aconoidasida</taxon>
        <taxon>Piroplasmida</taxon>
        <taxon>Babesiidae</taxon>
        <taxon>Babesia</taxon>
    </lineage>
</organism>
<dbReference type="InterPro" id="IPR016024">
    <property type="entry name" value="ARM-type_fold"/>
</dbReference>
<dbReference type="KEGG" id="bbig:BBBOND_0403470"/>
<dbReference type="PANTHER" id="PTHR10527">
    <property type="entry name" value="IMPORTIN BETA"/>
    <property type="match status" value="1"/>
</dbReference>
<dbReference type="InterPro" id="IPR058584">
    <property type="entry name" value="IMB1_TNPO1-like_TPR"/>
</dbReference>
<sequence>MESNLLNILATCLTPTSATFAEAQRQLGEMRKHQLPEFVRALCDVIANAHVNSDIRQLAGVLLKNCFERDPKSSDPNANVLLQVPEDSLRYIKVQLLNVMKSGGESQSVLAACYVISRIAELELRRQGWPEFFDIIIGMMDSNDVEACRSSLKCVQYLIEDLSSVYYSHGTAFLSKSECDRLLTSIVKGACMADDRSRKTVMTCMQHILPFVGSNMAIPSERDAIVRAICYNSAPGNGPDVRAAANDCLVQLITDYYELIGPCLQFIVPLLWQAIDTCVDEIAIPAFEFWNTICETEIQLEFENPDANQHIIQQVISYLLPKILHTMTLHEYEDFDSDTWTLPMAAGVCLSLCSQTVRNDIVPSVLQFINDNFNHQKWNHREAAVLAYGYIMEGPDAETLQMLVRDSFDRLCDVMDDPSIAVQDTAAWTIGRIASFHCQVILPYLGHLDDSNSNLSKIMRALFKPARVAANVCWFLHELAENAVRASGNRDLIDAIFPKVCDALVRRASMDDAMEKNLFSSAHSSLCNFISNVSVRCRKQLGGMLEHFERMLSQSVSSEDQTSETRSRQETICGVVQVLLTHVEFVPSTQNLWRNLYTILQEDLSEDALLTVSALINRVGSEEFQPHLPQLMDIVLAGLRRPDMVDSCKACVELISDMSRVMDSSMRPYVPQMMDILLSALADFNTPQKLKPPIVTALGDIAIVAGPAFAAYLEPSMNLLLQAASISFEMGPVENEEWIWYITDLREGALLSFTGILYGQKGANQLNALRGYVSSILQFVQQVVDTPQHYYSSCNYRLAVALAGDLVTAFGADLSVHLVNSTLMNKIMERLEQLETENEPSVPECREKVNWLCKLLNGR</sequence>
<dbReference type="InterPro" id="IPR040122">
    <property type="entry name" value="Importin_beta"/>
</dbReference>
<evidence type="ECO:0000256" key="5">
    <source>
        <dbReference type="ARBA" id="ARBA00022927"/>
    </source>
</evidence>
<dbReference type="VEuPathDB" id="PiroplasmaDB:BBBOND_0403470"/>
<dbReference type="PROSITE" id="PS50166">
    <property type="entry name" value="IMPORTIN_B_NT"/>
    <property type="match status" value="1"/>
</dbReference>
<dbReference type="Proteomes" id="UP000033188">
    <property type="component" value="Chromosome 4"/>
</dbReference>
<dbReference type="Gene3D" id="1.25.10.10">
    <property type="entry name" value="Leucine-rich Repeat Variant"/>
    <property type="match status" value="1"/>
</dbReference>
<proteinExistence type="predicted"/>
<reference evidence="8" key="1">
    <citation type="journal article" date="2014" name="Nucleic Acids Res.">
        <title>The evolutionary dynamics of variant antigen genes in Babesia reveal a history of genomic innovation underlying host-parasite interaction.</title>
        <authorList>
            <person name="Jackson A.P."/>
            <person name="Otto T.D."/>
            <person name="Darby A."/>
            <person name="Ramaprasad A."/>
            <person name="Xia D."/>
            <person name="Echaide I.E."/>
            <person name="Farber M."/>
            <person name="Gahlot S."/>
            <person name="Gamble J."/>
            <person name="Gupta D."/>
            <person name="Gupta Y."/>
            <person name="Jackson L."/>
            <person name="Malandrin L."/>
            <person name="Malas T.B."/>
            <person name="Moussa E."/>
            <person name="Nair M."/>
            <person name="Reid A.J."/>
            <person name="Sanders M."/>
            <person name="Sharma J."/>
            <person name="Tracey A."/>
            <person name="Quail M.A."/>
            <person name="Weir W."/>
            <person name="Wastling J.M."/>
            <person name="Hall N."/>
            <person name="Willadsen P."/>
            <person name="Lingelbach K."/>
            <person name="Shiels B."/>
            <person name="Tait A."/>
            <person name="Berriman M."/>
            <person name="Allred D.R."/>
            <person name="Pain A."/>
        </authorList>
    </citation>
    <scope>NUCLEOTIDE SEQUENCE [LARGE SCALE GENOMIC DNA]</scope>
    <source>
        <strain evidence="8">Bond</strain>
    </source>
</reference>
<dbReference type="InterPro" id="IPR011989">
    <property type="entry name" value="ARM-like"/>
</dbReference>
<evidence type="ECO:0000313" key="8">
    <source>
        <dbReference type="Proteomes" id="UP000033188"/>
    </source>
</evidence>
<dbReference type="OrthoDB" id="10263328at2759"/>
<comment type="subcellular location">
    <subcellularLocation>
        <location evidence="1">Cytoplasm</location>
    </subcellularLocation>
</comment>
<keyword evidence="5" id="KW-0653">Protein transport</keyword>
<dbReference type="STRING" id="5866.A0A061DE10"/>
<dbReference type="SUPFAM" id="SSF48371">
    <property type="entry name" value="ARM repeat"/>
    <property type="match status" value="1"/>
</dbReference>
<dbReference type="Pfam" id="PF13513">
    <property type="entry name" value="HEAT_EZ"/>
    <property type="match status" value="1"/>
</dbReference>
<dbReference type="EMBL" id="LK391710">
    <property type="protein sequence ID" value="CDR97859.1"/>
    <property type="molecule type" value="Genomic_DNA"/>
</dbReference>
<dbReference type="GO" id="GO:0031267">
    <property type="term" value="F:small GTPase binding"/>
    <property type="evidence" value="ECO:0007669"/>
    <property type="project" value="InterPro"/>
</dbReference>